<keyword evidence="6" id="KW-0804">Transcription</keyword>
<dbReference type="SUPFAM" id="SSF57701">
    <property type="entry name" value="Zn2/Cys6 DNA-binding domain"/>
    <property type="match status" value="1"/>
</dbReference>
<sequence>MSSRKTRHASKACLACRKRKTRCSGERPACGLCRTHNWICELVDDKRQAPMYRRVKQLEDHIARLEHELKRFRSAFSEDTNGSPISERDYSENEDPDPMGVERLKIIDSNTGEISHFGPPSCLMHLPETAFSPSTNSTSSSHPSQYPILRMPPSTSRGVKLSQATGEIARAGWRMYLPRECVGMDLHTHDVLLDSYEGALRESLVFGGLVDIDRFRSDLIKCTSQASFSQNSDCNRTDDYSPLLHNALLALGSLHTRSKHLHDRSYVDMPDETVANTLISQACGMLEWEAERPLLSTVRGLILVTIVMGQTGRLNSAFSYFGMAIRMADSLGLTVDCSHLVSSGKLTAKKQQDQNTILWILFIQDKLQCLTVGRSPGMPITSINVPLPKYLPLDPADSSSYALERNTRFRQNVRSAMCRLSSLVGEILQQCYSPSFNRSSKKAEVMKVEMNDKLDTFIPSLPPSLQLPMPLQAINVPGAVIALHIAHWFNVILLNRPFYRPNSIGSGTSADTQLSDHAADMIVDLLDLYEQLYGLEHSLLTTTHAVFHAGSIFLMKAAAAGVSTDNTPTDTLAKLNRCIRALELMRIPTLASWNASTLQALKSQWLVVSPAEQEPIPDVWEDFGLFCDFSMYQDSNPV</sequence>
<dbReference type="GO" id="GO:0005634">
    <property type="term" value="C:nucleus"/>
    <property type="evidence" value="ECO:0007669"/>
    <property type="project" value="UniProtKB-SubCell"/>
</dbReference>
<keyword evidence="2" id="KW-0479">Metal-binding</keyword>
<dbReference type="EMBL" id="MCFC01000002">
    <property type="protein sequence ID" value="ORY35089.1"/>
    <property type="molecule type" value="Genomic_DNA"/>
</dbReference>
<dbReference type="InterPro" id="IPR007219">
    <property type="entry name" value="XnlR_reg_dom"/>
</dbReference>
<dbReference type="GO" id="GO:0008270">
    <property type="term" value="F:zinc ion binding"/>
    <property type="evidence" value="ECO:0007669"/>
    <property type="project" value="InterPro"/>
</dbReference>
<evidence type="ECO:0000256" key="8">
    <source>
        <dbReference type="SAM" id="MobiDB-lite"/>
    </source>
</evidence>
<feature type="domain" description="Zn(2)-C6 fungal-type" evidence="9">
    <location>
        <begin position="12"/>
        <end position="42"/>
    </location>
</feature>
<keyword evidence="7" id="KW-0539">Nucleus</keyword>
<organism evidence="10 11">
    <name type="scientific">Naematelia encephala</name>
    <dbReference type="NCBI Taxonomy" id="71784"/>
    <lineage>
        <taxon>Eukaryota</taxon>
        <taxon>Fungi</taxon>
        <taxon>Dikarya</taxon>
        <taxon>Basidiomycota</taxon>
        <taxon>Agaricomycotina</taxon>
        <taxon>Tremellomycetes</taxon>
        <taxon>Tremellales</taxon>
        <taxon>Naemateliaceae</taxon>
        <taxon>Naematelia</taxon>
    </lineage>
</organism>
<keyword evidence="3" id="KW-0862">Zinc</keyword>
<dbReference type="SMART" id="SM00066">
    <property type="entry name" value="GAL4"/>
    <property type="match status" value="1"/>
</dbReference>
<dbReference type="GO" id="GO:0006351">
    <property type="term" value="P:DNA-templated transcription"/>
    <property type="evidence" value="ECO:0007669"/>
    <property type="project" value="InterPro"/>
</dbReference>
<keyword evidence="11" id="KW-1185">Reference proteome</keyword>
<comment type="subcellular location">
    <subcellularLocation>
        <location evidence="1">Nucleus</location>
    </subcellularLocation>
</comment>
<evidence type="ECO:0000256" key="3">
    <source>
        <dbReference type="ARBA" id="ARBA00022833"/>
    </source>
</evidence>
<keyword evidence="4" id="KW-0805">Transcription regulation</keyword>
<evidence type="ECO:0000259" key="9">
    <source>
        <dbReference type="PROSITE" id="PS50048"/>
    </source>
</evidence>
<dbReference type="GO" id="GO:0000981">
    <property type="term" value="F:DNA-binding transcription factor activity, RNA polymerase II-specific"/>
    <property type="evidence" value="ECO:0007669"/>
    <property type="project" value="InterPro"/>
</dbReference>
<evidence type="ECO:0000256" key="5">
    <source>
        <dbReference type="ARBA" id="ARBA00023125"/>
    </source>
</evidence>
<evidence type="ECO:0000313" key="11">
    <source>
        <dbReference type="Proteomes" id="UP000193986"/>
    </source>
</evidence>
<dbReference type="InParanoid" id="A0A1Y2BK00"/>
<dbReference type="Gene3D" id="4.10.240.10">
    <property type="entry name" value="Zn(2)-C6 fungal-type DNA-binding domain"/>
    <property type="match status" value="1"/>
</dbReference>
<dbReference type="OrthoDB" id="2154091at2759"/>
<dbReference type="GO" id="GO:0003677">
    <property type="term" value="F:DNA binding"/>
    <property type="evidence" value="ECO:0007669"/>
    <property type="project" value="UniProtKB-KW"/>
</dbReference>
<proteinExistence type="predicted"/>
<keyword evidence="5" id="KW-0238">DNA-binding</keyword>
<dbReference type="STRING" id="71784.A0A1Y2BK00"/>
<dbReference type="InterPro" id="IPR001138">
    <property type="entry name" value="Zn2Cys6_DnaBD"/>
</dbReference>
<dbReference type="PROSITE" id="PS00463">
    <property type="entry name" value="ZN2_CY6_FUNGAL_1"/>
    <property type="match status" value="1"/>
</dbReference>
<feature type="region of interest" description="Disordered" evidence="8">
    <location>
        <begin position="75"/>
        <end position="99"/>
    </location>
</feature>
<protein>
    <submittedName>
        <fullName evidence="10">Fungal-specific transcription factor domain-domain-containing protein</fullName>
    </submittedName>
</protein>
<comment type="caution">
    <text evidence="10">The sequence shown here is derived from an EMBL/GenBank/DDBJ whole genome shotgun (WGS) entry which is preliminary data.</text>
</comment>
<name>A0A1Y2BK00_9TREE</name>
<dbReference type="InterPro" id="IPR051615">
    <property type="entry name" value="Transcr_Regulatory_Elem"/>
</dbReference>
<dbReference type="AlphaFoldDB" id="A0A1Y2BK00"/>
<dbReference type="Proteomes" id="UP000193986">
    <property type="component" value="Unassembled WGS sequence"/>
</dbReference>
<dbReference type="CDD" id="cd12148">
    <property type="entry name" value="fungal_TF_MHR"/>
    <property type="match status" value="1"/>
</dbReference>
<reference evidence="10 11" key="1">
    <citation type="submission" date="2016-07" db="EMBL/GenBank/DDBJ databases">
        <title>Pervasive Adenine N6-methylation of Active Genes in Fungi.</title>
        <authorList>
            <consortium name="DOE Joint Genome Institute"/>
            <person name="Mondo S.J."/>
            <person name="Dannebaum R.O."/>
            <person name="Kuo R.C."/>
            <person name="Labutti K."/>
            <person name="Haridas S."/>
            <person name="Kuo A."/>
            <person name="Salamov A."/>
            <person name="Ahrendt S.R."/>
            <person name="Lipzen A."/>
            <person name="Sullivan W."/>
            <person name="Andreopoulos W.B."/>
            <person name="Clum A."/>
            <person name="Lindquist E."/>
            <person name="Daum C."/>
            <person name="Ramamoorthy G.K."/>
            <person name="Gryganskyi A."/>
            <person name="Culley D."/>
            <person name="Magnuson J.K."/>
            <person name="James T.Y."/>
            <person name="O'Malley M.A."/>
            <person name="Stajich J.E."/>
            <person name="Spatafora J.W."/>
            <person name="Visel A."/>
            <person name="Grigoriev I.V."/>
        </authorList>
    </citation>
    <scope>NUCLEOTIDE SEQUENCE [LARGE SCALE GENOMIC DNA]</scope>
    <source>
        <strain evidence="10 11">68-887.2</strain>
    </source>
</reference>
<dbReference type="Pfam" id="PF04082">
    <property type="entry name" value="Fungal_trans"/>
    <property type="match status" value="1"/>
</dbReference>
<dbReference type="SMART" id="SM00906">
    <property type="entry name" value="Fungal_trans"/>
    <property type="match status" value="1"/>
</dbReference>
<dbReference type="InterPro" id="IPR036864">
    <property type="entry name" value="Zn2-C6_fun-type_DNA-bd_sf"/>
</dbReference>
<evidence type="ECO:0000313" key="10">
    <source>
        <dbReference type="EMBL" id="ORY35089.1"/>
    </source>
</evidence>
<dbReference type="CDD" id="cd00067">
    <property type="entry name" value="GAL4"/>
    <property type="match status" value="1"/>
</dbReference>
<gene>
    <name evidence="10" type="ORF">BCR39DRAFT_516706</name>
</gene>
<evidence type="ECO:0000256" key="6">
    <source>
        <dbReference type="ARBA" id="ARBA00023163"/>
    </source>
</evidence>
<dbReference type="PANTHER" id="PTHR31313">
    <property type="entry name" value="TY1 ENHANCER ACTIVATOR"/>
    <property type="match status" value="1"/>
</dbReference>
<accession>A0A1Y2BK00</accession>
<evidence type="ECO:0000256" key="4">
    <source>
        <dbReference type="ARBA" id="ARBA00023015"/>
    </source>
</evidence>
<evidence type="ECO:0000256" key="7">
    <source>
        <dbReference type="ARBA" id="ARBA00023242"/>
    </source>
</evidence>
<dbReference type="PROSITE" id="PS50048">
    <property type="entry name" value="ZN2_CY6_FUNGAL_2"/>
    <property type="match status" value="1"/>
</dbReference>
<evidence type="ECO:0000256" key="2">
    <source>
        <dbReference type="ARBA" id="ARBA00022723"/>
    </source>
</evidence>
<dbReference type="PANTHER" id="PTHR31313:SF81">
    <property type="entry name" value="TY1 ENHANCER ACTIVATOR"/>
    <property type="match status" value="1"/>
</dbReference>
<dbReference type="Pfam" id="PF00172">
    <property type="entry name" value="Zn_clus"/>
    <property type="match status" value="1"/>
</dbReference>
<evidence type="ECO:0000256" key="1">
    <source>
        <dbReference type="ARBA" id="ARBA00004123"/>
    </source>
</evidence>